<dbReference type="STRING" id="426355.Mrad2831_1680"/>
<evidence type="ECO:0000313" key="2">
    <source>
        <dbReference type="Proteomes" id="UP000006589"/>
    </source>
</evidence>
<protein>
    <recommendedName>
        <fullName evidence="3">Flagellar assembly protein FliH/Type III secretion system HrpE domain-containing protein</fullName>
    </recommendedName>
</protein>
<dbReference type="PATRIC" id="fig|426355.14.peg.1723"/>
<name>B1M6L5_METRJ</name>
<reference evidence="1 2" key="1">
    <citation type="submission" date="2008-03" db="EMBL/GenBank/DDBJ databases">
        <title>Complete sequence of chromosome of Methylobacterium radiotolerans JCM 2831.</title>
        <authorList>
            <consortium name="US DOE Joint Genome Institute"/>
            <person name="Copeland A."/>
            <person name="Lucas S."/>
            <person name="Lapidus A."/>
            <person name="Glavina del Rio T."/>
            <person name="Dalin E."/>
            <person name="Tice H."/>
            <person name="Bruce D."/>
            <person name="Goodwin L."/>
            <person name="Pitluck S."/>
            <person name="Kiss H."/>
            <person name="Brettin T."/>
            <person name="Detter J.C."/>
            <person name="Han C."/>
            <person name="Kuske C.R."/>
            <person name="Schmutz J."/>
            <person name="Larimer F."/>
            <person name="Land M."/>
            <person name="Hauser L."/>
            <person name="Kyrpides N."/>
            <person name="Mikhailova N."/>
            <person name="Marx C.J."/>
            <person name="Richardson P."/>
        </authorList>
    </citation>
    <scope>NUCLEOTIDE SEQUENCE [LARGE SCALE GENOMIC DNA]</scope>
    <source>
        <strain evidence="2">ATCC 27329 / DSM 1819 / JCM 2831 / NBRC 15690 / NCIMB 10815 / 0-1</strain>
    </source>
</reference>
<dbReference type="OrthoDB" id="7677041at2"/>
<accession>B1M6L5</accession>
<dbReference type="EMBL" id="CP001001">
    <property type="protein sequence ID" value="ACB23675.1"/>
    <property type="molecule type" value="Genomic_DNA"/>
</dbReference>
<dbReference type="Proteomes" id="UP000006589">
    <property type="component" value="Chromosome"/>
</dbReference>
<dbReference type="RefSeq" id="WP_012318663.1">
    <property type="nucleotide sequence ID" value="NC_010505.1"/>
</dbReference>
<gene>
    <name evidence="1" type="ordered locus">Mrad2831_1680</name>
</gene>
<dbReference type="HOGENOM" id="CLU_1303701_0_0_5"/>
<dbReference type="GeneID" id="6137708"/>
<proteinExistence type="predicted"/>
<dbReference type="AlphaFoldDB" id="B1M6L5"/>
<dbReference type="KEGG" id="mrd:Mrad2831_1680"/>
<sequence length="211" mass="22135">MTDAPPAWAVFSGTSRRSSNTLSALAAKRLDSAAPVPPAPPDLDAIAAAAREEGRREGEALAARAAQAALAAEREAAAAALAETRKSWVEAEAAVLASTLAEQIQASEARLAESLARALRPFLTEALRQEAVREVRALLTALAADERAGTVTVAGPADLTEALARHLDLPPGRLTIVGDGRPDLRIRMNGTLIETRLQAWGERLAALVEDL</sequence>
<evidence type="ECO:0000313" key="1">
    <source>
        <dbReference type="EMBL" id="ACB23675.1"/>
    </source>
</evidence>
<dbReference type="eggNOG" id="ENOG50332YW">
    <property type="taxonomic scope" value="Bacteria"/>
</dbReference>
<organism evidence="1 2">
    <name type="scientific">Methylobacterium radiotolerans (strain ATCC 27329 / DSM 1819 / JCM 2831 / NBRC 15690 / NCIMB 10815 / 0-1)</name>
    <dbReference type="NCBI Taxonomy" id="426355"/>
    <lineage>
        <taxon>Bacteria</taxon>
        <taxon>Pseudomonadati</taxon>
        <taxon>Pseudomonadota</taxon>
        <taxon>Alphaproteobacteria</taxon>
        <taxon>Hyphomicrobiales</taxon>
        <taxon>Methylobacteriaceae</taxon>
        <taxon>Methylobacterium</taxon>
    </lineage>
</organism>
<evidence type="ECO:0008006" key="3">
    <source>
        <dbReference type="Google" id="ProtNLM"/>
    </source>
</evidence>